<dbReference type="Gene3D" id="1.20.1050.10">
    <property type="match status" value="1"/>
</dbReference>
<feature type="domain" description="GST C-terminal" evidence="9">
    <location>
        <begin position="92"/>
        <end position="211"/>
    </location>
</feature>
<organism evidence="10 11">
    <name type="scientific">Candidula unifasciata</name>
    <dbReference type="NCBI Taxonomy" id="100452"/>
    <lineage>
        <taxon>Eukaryota</taxon>
        <taxon>Metazoa</taxon>
        <taxon>Spiralia</taxon>
        <taxon>Lophotrochozoa</taxon>
        <taxon>Mollusca</taxon>
        <taxon>Gastropoda</taxon>
        <taxon>Heterobranchia</taxon>
        <taxon>Euthyneura</taxon>
        <taxon>Panpulmonata</taxon>
        <taxon>Eupulmonata</taxon>
        <taxon>Stylommatophora</taxon>
        <taxon>Helicina</taxon>
        <taxon>Helicoidea</taxon>
        <taxon>Geomitridae</taxon>
        <taxon>Candidula</taxon>
    </lineage>
</organism>
<gene>
    <name evidence="10" type="ORF">CUNI_LOCUS16383</name>
</gene>
<dbReference type="InterPro" id="IPR004046">
    <property type="entry name" value="GST_C"/>
</dbReference>
<dbReference type="Proteomes" id="UP000678393">
    <property type="component" value="Unassembled WGS sequence"/>
</dbReference>
<dbReference type="Gene3D" id="3.40.30.10">
    <property type="entry name" value="Glutaredoxin"/>
    <property type="match status" value="1"/>
</dbReference>
<comment type="function">
    <text evidence="2">Conjugation of reduced glutathione to a wide number of exogenous and endogenous hydrophobic electrophiles.</text>
</comment>
<evidence type="ECO:0000313" key="10">
    <source>
        <dbReference type="EMBL" id="CAG5130825.1"/>
    </source>
</evidence>
<dbReference type="SFLD" id="SFLDG01205">
    <property type="entry name" value="AMPS.1"/>
    <property type="match status" value="1"/>
</dbReference>
<dbReference type="InterPro" id="IPR003081">
    <property type="entry name" value="GST_mu"/>
</dbReference>
<dbReference type="InterPro" id="IPR036282">
    <property type="entry name" value="Glutathione-S-Trfase_C_sf"/>
</dbReference>
<dbReference type="PROSITE" id="PS50404">
    <property type="entry name" value="GST_NTER"/>
    <property type="match status" value="1"/>
</dbReference>
<dbReference type="PANTHER" id="PTHR11571">
    <property type="entry name" value="GLUTATHIONE S-TRANSFERASE"/>
    <property type="match status" value="1"/>
</dbReference>
<comment type="function">
    <text evidence="1">GST isoenzymes appear to play a central role in the parasite detoxification system. Other functions are also suspected including a role in increasing the solubility of haematin in the parasite gut.</text>
</comment>
<keyword evidence="6" id="KW-0808">Transferase</keyword>
<comment type="caution">
    <text evidence="10">The sequence shown here is derived from an EMBL/GenBank/DDBJ whole genome shotgun (WGS) entry which is preliminary data.</text>
</comment>
<dbReference type="InterPro" id="IPR050213">
    <property type="entry name" value="GST_superfamily"/>
</dbReference>
<feature type="domain" description="GST N-terminal" evidence="8">
    <location>
        <begin position="3"/>
        <end position="90"/>
    </location>
</feature>
<dbReference type="SUPFAM" id="SSF52833">
    <property type="entry name" value="Thioredoxin-like"/>
    <property type="match status" value="1"/>
</dbReference>
<dbReference type="SUPFAM" id="SSF47616">
    <property type="entry name" value="GST C-terminal domain-like"/>
    <property type="match status" value="1"/>
</dbReference>
<dbReference type="CDD" id="cd03075">
    <property type="entry name" value="GST_N_Mu"/>
    <property type="match status" value="1"/>
</dbReference>
<dbReference type="InterPro" id="IPR010987">
    <property type="entry name" value="Glutathione-S-Trfase_C-like"/>
</dbReference>
<evidence type="ECO:0000256" key="1">
    <source>
        <dbReference type="ARBA" id="ARBA00002446"/>
    </source>
</evidence>
<proteinExistence type="inferred from homology"/>
<comment type="catalytic activity">
    <reaction evidence="7">
        <text>RX + glutathione = an S-substituted glutathione + a halide anion + H(+)</text>
        <dbReference type="Rhea" id="RHEA:16437"/>
        <dbReference type="ChEBI" id="CHEBI:15378"/>
        <dbReference type="ChEBI" id="CHEBI:16042"/>
        <dbReference type="ChEBI" id="CHEBI:17792"/>
        <dbReference type="ChEBI" id="CHEBI:57925"/>
        <dbReference type="ChEBI" id="CHEBI:90779"/>
        <dbReference type="EC" id="2.5.1.18"/>
    </reaction>
</comment>
<evidence type="ECO:0000259" key="8">
    <source>
        <dbReference type="PROSITE" id="PS50404"/>
    </source>
</evidence>
<comment type="subunit">
    <text evidence="4">Homodimer.</text>
</comment>
<dbReference type="InterPro" id="IPR004045">
    <property type="entry name" value="Glutathione_S-Trfase_N"/>
</dbReference>
<dbReference type="SFLD" id="SFLDS00019">
    <property type="entry name" value="Glutathione_Transferase_(cytos"/>
    <property type="match status" value="1"/>
</dbReference>
<evidence type="ECO:0000256" key="6">
    <source>
        <dbReference type="ARBA" id="ARBA00022679"/>
    </source>
</evidence>
<name>A0A8S3ZTF9_9EUPU</name>
<dbReference type="PRINTS" id="PR01267">
    <property type="entry name" value="GSTRNSFRASEM"/>
</dbReference>
<accession>A0A8S3ZTF9</accession>
<keyword evidence="11" id="KW-1185">Reference proteome</keyword>
<dbReference type="InterPro" id="IPR036249">
    <property type="entry name" value="Thioredoxin-like_sf"/>
</dbReference>
<evidence type="ECO:0000256" key="2">
    <source>
        <dbReference type="ARBA" id="ARBA00003701"/>
    </source>
</evidence>
<evidence type="ECO:0000259" key="9">
    <source>
        <dbReference type="PROSITE" id="PS50405"/>
    </source>
</evidence>
<comment type="similarity">
    <text evidence="3">Belongs to the GST superfamily. Mu family.</text>
</comment>
<dbReference type="GO" id="GO:0004364">
    <property type="term" value="F:glutathione transferase activity"/>
    <property type="evidence" value="ECO:0007669"/>
    <property type="project" value="UniProtKB-EC"/>
</dbReference>
<dbReference type="GO" id="GO:0042802">
    <property type="term" value="F:identical protein binding"/>
    <property type="evidence" value="ECO:0007669"/>
    <property type="project" value="UniProtKB-ARBA"/>
</dbReference>
<dbReference type="Pfam" id="PF14497">
    <property type="entry name" value="GST_C_3"/>
    <property type="match status" value="1"/>
</dbReference>
<sequence length="219" mass="25370">MPSKIKIGYWKIRGLAQPIRYLLKYAGQDFENVMYEQGDAPDYSCESWLKVKYTLGLPFPNLPYLIDGDIKITQSNAILNYLALKFGLCGETDKVKADNFMMVENAMDFRNGLAKVLYNKDYSKLIDEYFTNVHTTLKAADTFLEGRTWFAGGKNPTACDFPLYELLDQHRLMKPDILKDYKNLQAFLKRFEELPQIKAYLQSGEFFKHPVNNKSAGWR</sequence>
<evidence type="ECO:0000256" key="7">
    <source>
        <dbReference type="ARBA" id="ARBA00047960"/>
    </source>
</evidence>
<dbReference type="GO" id="GO:0006749">
    <property type="term" value="P:glutathione metabolic process"/>
    <property type="evidence" value="ECO:0007669"/>
    <property type="project" value="TreeGrafter"/>
</dbReference>
<protein>
    <recommendedName>
        <fullName evidence="5">glutathione transferase</fullName>
        <ecNumber evidence="5">2.5.1.18</ecNumber>
    </recommendedName>
</protein>
<dbReference type="AlphaFoldDB" id="A0A8S3ZTF9"/>
<dbReference type="SFLD" id="SFLDG00363">
    <property type="entry name" value="AMPS_(cytGST):_Alpha-__Mu-__Pi"/>
    <property type="match status" value="1"/>
</dbReference>
<dbReference type="EC" id="2.5.1.18" evidence="5"/>
<dbReference type="Pfam" id="PF02798">
    <property type="entry name" value="GST_N"/>
    <property type="match status" value="1"/>
</dbReference>
<dbReference type="EMBL" id="CAJHNH020004290">
    <property type="protein sequence ID" value="CAG5130825.1"/>
    <property type="molecule type" value="Genomic_DNA"/>
</dbReference>
<dbReference type="FunFam" id="1.20.1050.10:FF:000003">
    <property type="entry name" value="Glutathione S-transferase 2"/>
    <property type="match status" value="1"/>
</dbReference>
<dbReference type="OrthoDB" id="4951845at2759"/>
<evidence type="ECO:0000256" key="5">
    <source>
        <dbReference type="ARBA" id="ARBA00012452"/>
    </source>
</evidence>
<evidence type="ECO:0000256" key="4">
    <source>
        <dbReference type="ARBA" id="ARBA00011738"/>
    </source>
</evidence>
<reference evidence="10" key="1">
    <citation type="submission" date="2021-04" db="EMBL/GenBank/DDBJ databases">
        <authorList>
            <consortium name="Molecular Ecology Group"/>
        </authorList>
    </citation>
    <scope>NUCLEOTIDE SEQUENCE</scope>
</reference>
<dbReference type="PROSITE" id="PS50405">
    <property type="entry name" value="GST_CTER"/>
    <property type="match status" value="1"/>
</dbReference>
<dbReference type="InterPro" id="IPR040079">
    <property type="entry name" value="Glutathione_S-Trfase"/>
</dbReference>
<dbReference type="PANTHER" id="PTHR11571:SF222">
    <property type="entry name" value="GLUTATHIONE TRANSFERASE"/>
    <property type="match status" value="1"/>
</dbReference>
<evidence type="ECO:0000256" key="3">
    <source>
        <dbReference type="ARBA" id="ARBA00005861"/>
    </source>
</evidence>
<evidence type="ECO:0000313" key="11">
    <source>
        <dbReference type="Proteomes" id="UP000678393"/>
    </source>
</evidence>